<keyword evidence="9 18" id="KW-1133">Transmembrane helix</keyword>
<accession>A0A0M4HX80</accession>
<dbReference type="SUPFAM" id="SSF81452">
    <property type="entry name" value="Cytochrome c oxidase subunit III-like"/>
    <property type="match status" value="1"/>
</dbReference>
<feature type="transmembrane region" description="Helical" evidence="18">
    <location>
        <begin position="177"/>
        <end position="200"/>
    </location>
</feature>
<evidence type="ECO:0000259" key="19">
    <source>
        <dbReference type="PROSITE" id="PS50253"/>
    </source>
</evidence>
<dbReference type="InterPro" id="IPR014206">
    <property type="entry name" value="Cyt_c_ubiqinol_oxidase_su3"/>
</dbReference>
<keyword evidence="11 18" id="KW-0472">Membrane</keyword>
<reference evidence="20 21" key="1">
    <citation type="journal article" date="2015" name="J Genomics">
        <title>Whole Genome Sequence of the Soybean Aphid Endosymbiont Buchnera aphidicola and Genetic Differentiation among Biotype-Specific Strains.</title>
        <authorList>
            <person name="Cassone B.J."/>
            <person name="Wenger J.A."/>
            <person name="Michel A.P."/>
        </authorList>
    </citation>
    <scope>NUCLEOTIDE SEQUENCE [LARGE SCALE GENOMIC DNA]</scope>
    <source>
        <strain evidence="20 21">BAg</strain>
    </source>
</reference>
<dbReference type="OrthoDB" id="9810850at2"/>
<evidence type="ECO:0000256" key="6">
    <source>
        <dbReference type="ARBA" id="ARBA00022475"/>
    </source>
</evidence>
<dbReference type="InterPro" id="IPR024791">
    <property type="entry name" value="Cyt_c/ubiquinol_Oxase_su3"/>
</dbReference>
<dbReference type="AlphaFoldDB" id="A0A0M4HX80"/>
<feature type="transmembrane region" description="Helical" evidence="18">
    <location>
        <begin position="26"/>
        <end position="51"/>
    </location>
</feature>
<dbReference type="InterPro" id="IPR035973">
    <property type="entry name" value="Cyt_c_oxidase_su3-like_sf"/>
</dbReference>
<dbReference type="InterPro" id="IPR000298">
    <property type="entry name" value="Cyt_c_oxidase-like_su3"/>
</dbReference>
<evidence type="ECO:0000256" key="18">
    <source>
        <dbReference type="SAM" id="Phobius"/>
    </source>
</evidence>
<evidence type="ECO:0000256" key="5">
    <source>
        <dbReference type="ARBA" id="ARBA00022448"/>
    </source>
</evidence>
<comment type="subunit">
    <text evidence="3">Heterooctamer of two A chains, two B chains, two C chains and two D chains.</text>
</comment>
<evidence type="ECO:0000313" key="20">
    <source>
        <dbReference type="EMBL" id="ALD15397.1"/>
    </source>
</evidence>
<feature type="transmembrane region" description="Helical" evidence="18">
    <location>
        <begin position="135"/>
        <end position="165"/>
    </location>
</feature>
<dbReference type="NCBIfam" id="TIGR02842">
    <property type="entry name" value="CyoC"/>
    <property type="match status" value="1"/>
</dbReference>
<name>A0A0M4HX80_9GAMM</name>
<evidence type="ECO:0000256" key="14">
    <source>
        <dbReference type="ARBA" id="ARBA00031884"/>
    </source>
</evidence>
<keyword evidence="7 17" id="KW-0812">Transmembrane</keyword>
<evidence type="ECO:0000256" key="9">
    <source>
        <dbReference type="ARBA" id="ARBA00022989"/>
    </source>
</evidence>
<dbReference type="GO" id="GO:0019646">
    <property type="term" value="P:aerobic electron transport chain"/>
    <property type="evidence" value="ECO:0007669"/>
    <property type="project" value="InterPro"/>
</dbReference>
<evidence type="ECO:0000256" key="4">
    <source>
        <dbReference type="ARBA" id="ARBA00014687"/>
    </source>
</evidence>
<feature type="transmembrane region" description="Helical" evidence="18">
    <location>
        <begin position="63"/>
        <end position="86"/>
    </location>
</feature>
<dbReference type="FunFam" id="1.20.120.80:FF:000001">
    <property type="entry name" value="Cytochrome (Ubi)quinol oxidase subunit III"/>
    <property type="match status" value="1"/>
</dbReference>
<dbReference type="EMBL" id="CP009253">
    <property type="protein sequence ID" value="ALD15397.1"/>
    <property type="molecule type" value="Genomic_DNA"/>
</dbReference>
<keyword evidence="5" id="KW-0813">Transport</keyword>
<proteinExistence type="inferred from homology"/>
<feature type="domain" description="Heme-copper oxidase subunit III family profile" evidence="19">
    <location>
        <begin position="1"/>
        <end position="203"/>
    </location>
</feature>
<comment type="similarity">
    <text evidence="2 17">Belongs to the cytochrome c oxidase subunit 3 family.</text>
</comment>
<keyword evidence="8" id="KW-0249">Electron transport</keyword>
<evidence type="ECO:0000256" key="2">
    <source>
        <dbReference type="ARBA" id="ARBA00010581"/>
    </source>
</evidence>
<comment type="function">
    <text evidence="12">Cytochrome bo(3) ubiquinol terminal oxidase is the component of the aerobic respiratory chain of E.coli that predominates when cells are grown at high aeration. Has proton pump activity across the membrane in addition to electron transfer, pumping 2 protons/electron.</text>
</comment>
<dbReference type="Gene3D" id="1.20.120.80">
    <property type="entry name" value="Cytochrome c oxidase, subunit III, four-helix bundle"/>
    <property type="match status" value="1"/>
</dbReference>
<evidence type="ECO:0000256" key="11">
    <source>
        <dbReference type="ARBA" id="ARBA00023136"/>
    </source>
</evidence>
<dbReference type="RefSeq" id="WP_053940394.1">
    <property type="nucleotide sequence ID" value="NZ_CP009253.1"/>
</dbReference>
<sequence>MIKKVNNQTLSSLFNKQKYIVKSNKLLGLWIYLMSDCIMFSVLFAVYAIFFHNLPEKFINHKIFNLSSVFFETCVLLISSLTCAMLTLEKNKKNIKIIYFYLMITFFLGVIFLVMEINEFRNLFIENCTPNKHAFFSIFFTILGVHGIHIIFGLILILSIIYQIFKLGLTDTITVRILCFSLFWHFLDIIWVCIFTFIYLNGVI</sequence>
<organism evidence="20 21">
    <name type="scientific">Buchnera aphidicola</name>
    <name type="common">Aphis glycines</name>
    <dbReference type="NCBI Taxonomy" id="1265350"/>
    <lineage>
        <taxon>Bacteria</taxon>
        <taxon>Pseudomonadati</taxon>
        <taxon>Pseudomonadota</taxon>
        <taxon>Gammaproteobacteria</taxon>
        <taxon>Enterobacterales</taxon>
        <taxon>Erwiniaceae</taxon>
        <taxon>Buchnera</taxon>
    </lineage>
</organism>
<evidence type="ECO:0000256" key="10">
    <source>
        <dbReference type="ARBA" id="ARBA00023002"/>
    </source>
</evidence>
<evidence type="ECO:0000256" key="7">
    <source>
        <dbReference type="ARBA" id="ARBA00022692"/>
    </source>
</evidence>
<keyword evidence="10" id="KW-0560">Oxidoreductase</keyword>
<evidence type="ECO:0000256" key="1">
    <source>
        <dbReference type="ARBA" id="ARBA00004651"/>
    </source>
</evidence>
<dbReference type="PANTHER" id="PTHR11403:SF2">
    <property type="entry name" value="CYTOCHROME BO(3) UBIQUINOL OXIDASE SUBUNIT 3"/>
    <property type="match status" value="1"/>
</dbReference>
<dbReference type="GO" id="GO:0005886">
    <property type="term" value="C:plasma membrane"/>
    <property type="evidence" value="ECO:0007669"/>
    <property type="project" value="UniProtKB-SubCell"/>
</dbReference>
<gene>
    <name evidence="20" type="ORF">IX46_02425</name>
</gene>
<dbReference type="InterPro" id="IPR013833">
    <property type="entry name" value="Cyt_c_oxidase_su3_a-hlx"/>
</dbReference>
<dbReference type="PATRIC" id="fig|1265350.3.peg.460"/>
<dbReference type="GO" id="GO:0004129">
    <property type="term" value="F:cytochrome-c oxidase activity"/>
    <property type="evidence" value="ECO:0007669"/>
    <property type="project" value="InterPro"/>
</dbReference>
<dbReference type="PROSITE" id="PS50253">
    <property type="entry name" value="COX3"/>
    <property type="match status" value="1"/>
</dbReference>
<evidence type="ECO:0000256" key="17">
    <source>
        <dbReference type="RuleBase" id="RU003376"/>
    </source>
</evidence>
<dbReference type="GO" id="GO:0009486">
    <property type="term" value="F:cytochrome bo3 ubiquinol oxidase activity"/>
    <property type="evidence" value="ECO:0007669"/>
    <property type="project" value="InterPro"/>
</dbReference>
<evidence type="ECO:0000256" key="3">
    <source>
        <dbReference type="ARBA" id="ARBA00011700"/>
    </source>
</evidence>
<evidence type="ECO:0000256" key="15">
    <source>
        <dbReference type="ARBA" id="ARBA00032189"/>
    </source>
</evidence>
<evidence type="ECO:0000256" key="8">
    <source>
        <dbReference type="ARBA" id="ARBA00022982"/>
    </source>
</evidence>
<dbReference type="Pfam" id="PF00510">
    <property type="entry name" value="COX3"/>
    <property type="match status" value="1"/>
</dbReference>
<comment type="subcellular location">
    <subcellularLocation>
        <location evidence="1 17">Cell membrane</location>
        <topology evidence="1 17">Multi-pass membrane protein</topology>
    </subcellularLocation>
</comment>
<protein>
    <recommendedName>
        <fullName evidence="4">Cytochrome bo(3) ubiquinol oxidase subunit 3</fullName>
    </recommendedName>
    <alternativeName>
        <fullName evidence="15">Cytochrome o ubiquinol oxidase subunit 3</fullName>
    </alternativeName>
    <alternativeName>
        <fullName evidence="13">Oxidase bo(3) subunit 3</fullName>
    </alternativeName>
    <alternativeName>
        <fullName evidence="16">Ubiquinol oxidase polypeptide III</fullName>
    </alternativeName>
    <alternativeName>
        <fullName evidence="14">Ubiquinol oxidase subunit 3</fullName>
    </alternativeName>
</protein>
<dbReference type="KEGG" id="baph:IX46_02425"/>
<keyword evidence="6" id="KW-1003">Cell membrane</keyword>
<evidence type="ECO:0000256" key="16">
    <source>
        <dbReference type="ARBA" id="ARBA00032717"/>
    </source>
</evidence>
<dbReference type="Proteomes" id="UP000066321">
    <property type="component" value="Chromosome"/>
</dbReference>
<feature type="transmembrane region" description="Helical" evidence="18">
    <location>
        <begin position="98"/>
        <end position="115"/>
    </location>
</feature>
<dbReference type="PANTHER" id="PTHR11403">
    <property type="entry name" value="CYTOCHROME C OXIDASE SUBUNIT III"/>
    <property type="match status" value="1"/>
</dbReference>
<evidence type="ECO:0000313" key="21">
    <source>
        <dbReference type="Proteomes" id="UP000066321"/>
    </source>
</evidence>
<evidence type="ECO:0000256" key="12">
    <source>
        <dbReference type="ARBA" id="ARBA00025694"/>
    </source>
</evidence>
<evidence type="ECO:0000256" key="13">
    <source>
        <dbReference type="ARBA" id="ARBA00030072"/>
    </source>
</evidence>
<dbReference type="STRING" id="1265350.IX46_02425"/>